<organism evidence="3 4">
    <name type="scientific">Moellerella wisconsensis</name>
    <dbReference type="NCBI Taxonomy" id="158849"/>
    <lineage>
        <taxon>Bacteria</taxon>
        <taxon>Pseudomonadati</taxon>
        <taxon>Pseudomonadota</taxon>
        <taxon>Gammaproteobacteria</taxon>
        <taxon>Enterobacterales</taxon>
        <taxon>Morganellaceae</taxon>
        <taxon>Moellerella</taxon>
    </lineage>
</organism>
<evidence type="ECO:0000313" key="4">
    <source>
        <dbReference type="Proteomes" id="UP000829116"/>
    </source>
</evidence>
<evidence type="ECO:0000259" key="2">
    <source>
        <dbReference type="Pfam" id="PF22003"/>
    </source>
</evidence>
<dbReference type="Gene3D" id="2.60.40.1090">
    <property type="entry name" value="Fimbrial-type adhesion domain"/>
    <property type="match status" value="1"/>
</dbReference>
<dbReference type="Pfam" id="PF00419">
    <property type="entry name" value="Fimbrial"/>
    <property type="match status" value="1"/>
</dbReference>
<dbReference type="GO" id="GO:0009289">
    <property type="term" value="C:pilus"/>
    <property type="evidence" value="ECO:0007669"/>
    <property type="project" value="InterPro"/>
</dbReference>
<dbReference type="EMBL" id="CP093245">
    <property type="protein sequence ID" value="UNH30031.1"/>
    <property type="molecule type" value="Genomic_DNA"/>
</dbReference>
<evidence type="ECO:0000259" key="1">
    <source>
        <dbReference type="Pfam" id="PF00419"/>
    </source>
</evidence>
<dbReference type="InterPro" id="IPR008966">
    <property type="entry name" value="Adhesion_dom_sf"/>
</dbReference>
<sequence length="331" mass="36713">MNVKLKNKRSYNILLGGVLLYSSYLNAACIQNPNYRNILSNLKPETFSIQYDDTSVRVLANYKLIYYPGYTNTYSGNNGRCGNAGIVSYYLNGWVPNSDNIAETNIPGIGIRIKWGRSDEFFLNFKHYRPEDNGYRYRINDSSWTVEIIKTGQVTQSGALKGGALARTQQENNFPYNSTWIYSTLRIPNNAVKINSLKCTTYANNYNINLGTWYDTQFKNIGNVSQNKTIPIKLSCAAGTNIKATVTSNAGYIDASSGKLKLSGANQATGIGIQIIDGNNNPVALNTPIRVRNNTSSGDYIFNWKARYIKTGSVIKPGSANSTAVVNILYE</sequence>
<proteinExistence type="predicted"/>
<dbReference type="InterPro" id="IPR000259">
    <property type="entry name" value="Adhesion_dom_fimbrial"/>
</dbReference>
<evidence type="ECO:0000313" key="3">
    <source>
        <dbReference type="EMBL" id="UNH30031.1"/>
    </source>
</evidence>
<dbReference type="Pfam" id="PF22003">
    <property type="entry name" value="MrkDrd"/>
    <property type="match status" value="1"/>
</dbReference>
<dbReference type="SUPFAM" id="SSF49401">
    <property type="entry name" value="Bacterial adhesins"/>
    <property type="match status" value="1"/>
</dbReference>
<reference evidence="3" key="1">
    <citation type="submission" date="2022-03" db="EMBL/GenBank/DDBJ databases">
        <title>ESBL-producing Moellerella wisconsensis and Escherichia marmotae isolated from wild game meat.</title>
        <authorList>
            <person name="Biggel M."/>
        </authorList>
    </citation>
    <scope>NUCLEOTIDE SEQUENCE</scope>
    <source>
        <strain evidence="3">W51</strain>
    </source>
</reference>
<feature type="domain" description="Fimbrial-type adhesion" evidence="1">
    <location>
        <begin position="200"/>
        <end position="330"/>
    </location>
</feature>
<name>A0A9Q8Q0Z5_9GAMM</name>
<gene>
    <name evidence="3" type="ORF">MNY72_11820</name>
</gene>
<dbReference type="RefSeq" id="WP_047254736.1">
    <property type="nucleotide sequence ID" value="NZ_CAWMFK010000054.1"/>
</dbReference>
<protein>
    <submittedName>
        <fullName evidence="3">Fimbrial protein</fullName>
    </submittedName>
</protein>
<dbReference type="Gene3D" id="2.60.40.3310">
    <property type="match status" value="1"/>
</dbReference>
<dbReference type="Proteomes" id="UP000829116">
    <property type="component" value="Chromosome"/>
</dbReference>
<dbReference type="PANTHER" id="PTHR33420">
    <property type="entry name" value="FIMBRIAL SUBUNIT ELFA-RELATED"/>
    <property type="match status" value="1"/>
</dbReference>
<accession>A0A9Q8Q0Z5</accession>
<dbReference type="InterPro" id="IPR036937">
    <property type="entry name" value="Adhesion_dom_fimbrial_sf"/>
</dbReference>
<feature type="domain" description="MrkD-like receptor binding" evidence="2">
    <location>
        <begin position="88"/>
        <end position="176"/>
    </location>
</feature>
<dbReference type="PANTHER" id="PTHR33420:SF26">
    <property type="entry name" value="FIMBRIAL SUBUNIT"/>
    <property type="match status" value="1"/>
</dbReference>
<dbReference type="AlphaFoldDB" id="A0A9Q8Q0Z5"/>
<dbReference type="InterPro" id="IPR050263">
    <property type="entry name" value="Bact_Fimbrial_Adh_Pro"/>
</dbReference>
<dbReference type="GO" id="GO:0043709">
    <property type="term" value="P:cell adhesion involved in single-species biofilm formation"/>
    <property type="evidence" value="ECO:0007669"/>
    <property type="project" value="TreeGrafter"/>
</dbReference>
<dbReference type="InterPro" id="IPR054160">
    <property type="entry name" value="MrkD_recept-bd"/>
</dbReference>